<keyword evidence="3" id="KW-0862">Zinc</keyword>
<dbReference type="PROSITE" id="PS51321">
    <property type="entry name" value="TFIIS_CENTRAL"/>
    <property type="match status" value="1"/>
</dbReference>
<dbReference type="InterPro" id="IPR001222">
    <property type="entry name" value="Znf_TFIIS"/>
</dbReference>
<dbReference type="Pfam" id="PF07500">
    <property type="entry name" value="TFIIS_M"/>
    <property type="match status" value="1"/>
</dbReference>
<dbReference type="GO" id="GO:0006362">
    <property type="term" value="P:transcription elongation by RNA polymerase I"/>
    <property type="evidence" value="ECO:0007669"/>
    <property type="project" value="TreeGrafter"/>
</dbReference>
<dbReference type="InterPro" id="IPR036575">
    <property type="entry name" value="TFIIS_cen_dom_sf"/>
</dbReference>
<dbReference type="Gene3D" id="2.20.25.10">
    <property type="match status" value="1"/>
</dbReference>
<accession>A0AAD5UEE8</accession>
<feature type="domain" description="TFIIS N-terminal" evidence="8">
    <location>
        <begin position="1"/>
        <end position="69"/>
    </location>
</feature>
<dbReference type="InterPro" id="IPR003618">
    <property type="entry name" value="TFIIS_cen_dom"/>
</dbReference>
<protein>
    <submittedName>
        <fullName evidence="10">RNA polymerase II elongation factor</fullName>
    </submittedName>
</protein>
<keyword evidence="4 6" id="KW-0539">Nucleus</keyword>
<dbReference type="PROSITE" id="PS51133">
    <property type="entry name" value="ZF_TFIIS_2"/>
    <property type="match status" value="1"/>
</dbReference>
<keyword evidence="10" id="KW-0251">Elongation factor</keyword>
<keyword evidence="10" id="KW-0648">Protein biosynthesis</keyword>
<dbReference type="InterPro" id="IPR017923">
    <property type="entry name" value="TFIIS_N"/>
</dbReference>
<dbReference type="AlphaFoldDB" id="A0AAD5UEE8"/>
<dbReference type="EMBL" id="JADGKB010000059">
    <property type="protein sequence ID" value="KAJ3255853.1"/>
    <property type="molecule type" value="Genomic_DNA"/>
</dbReference>
<dbReference type="SUPFAM" id="SSF46942">
    <property type="entry name" value="Elongation factor TFIIS domain 2"/>
    <property type="match status" value="1"/>
</dbReference>
<sequence>MIKNVADLLTQLEDFKASTETLKVISVLIKSTRIGVFVTDIRKHPDVSQDIKDQAKALVNKWKHDIGRTVEIKRQDSVSSQVSTPTSPVERNVSTDNIKVKNLGDKVRMKCTEMIYGALATGSNEEPKDVLDICEIIEKTVFGEYGATNEQYKKRFRALVSNLRDKSNPTLKAKVVTRKIEPQDMMSKDRRAVIDEAAKEALEEATSAQPVLQTTDMFRCGRCKERKTTYYQMQTRSADEPMTTFVTCVNSDMPATLAPPKQKRHKYQQKNDDLYYLNVNPNPGRNSSNCPVVKSPLTRYSAHVLYVHYEMEEIECPKSAPLPKQRDSGVYMN</sequence>
<dbReference type="SMART" id="SM00440">
    <property type="entry name" value="ZnF_C2C2"/>
    <property type="match status" value="1"/>
</dbReference>
<dbReference type="CDD" id="cd13749">
    <property type="entry name" value="Zn-ribbon_TFIIS"/>
    <property type="match status" value="1"/>
</dbReference>
<dbReference type="GO" id="GO:0006368">
    <property type="term" value="P:transcription elongation by RNA polymerase II"/>
    <property type="evidence" value="ECO:0007669"/>
    <property type="project" value="TreeGrafter"/>
</dbReference>
<feature type="domain" description="TFIIS central" evidence="9">
    <location>
        <begin position="107"/>
        <end position="213"/>
    </location>
</feature>
<keyword evidence="2 5" id="KW-0863">Zinc-finger</keyword>
<dbReference type="PANTHER" id="PTHR11477">
    <property type="entry name" value="TRANSCRIPTION FACTOR S-II ZINC FINGER DOMAIN-CONTAINING PROTEIN"/>
    <property type="match status" value="1"/>
</dbReference>
<evidence type="ECO:0000256" key="1">
    <source>
        <dbReference type="ARBA" id="ARBA00022723"/>
    </source>
</evidence>
<gene>
    <name evidence="10" type="primary">DST1</name>
    <name evidence="10" type="ORF">HK103_005866</name>
</gene>
<evidence type="ECO:0000259" key="7">
    <source>
        <dbReference type="PROSITE" id="PS51133"/>
    </source>
</evidence>
<dbReference type="GO" id="GO:0031564">
    <property type="term" value="P:transcription antitermination"/>
    <property type="evidence" value="ECO:0007669"/>
    <property type="project" value="TreeGrafter"/>
</dbReference>
<name>A0AAD5UEE8_9FUNG</name>
<organism evidence="10 11">
    <name type="scientific">Boothiomyces macroporosus</name>
    <dbReference type="NCBI Taxonomy" id="261099"/>
    <lineage>
        <taxon>Eukaryota</taxon>
        <taxon>Fungi</taxon>
        <taxon>Fungi incertae sedis</taxon>
        <taxon>Chytridiomycota</taxon>
        <taxon>Chytridiomycota incertae sedis</taxon>
        <taxon>Chytridiomycetes</taxon>
        <taxon>Rhizophydiales</taxon>
        <taxon>Terramycetaceae</taxon>
        <taxon>Boothiomyces</taxon>
    </lineage>
</organism>
<evidence type="ECO:0000256" key="2">
    <source>
        <dbReference type="ARBA" id="ARBA00022771"/>
    </source>
</evidence>
<comment type="subcellular location">
    <subcellularLocation>
        <location evidence="6">Nucleus</location>
    </subcellularLocation>
</comment>
<dbReference type="PANTHER" id="PTHR11477:SF0">
    <property type="entry name" value="IP08861P-RELATED"/>
    <property type="match status" value="1"/>
</dbReference>
<evidence type="ECO:0000256" key="5">
    <source>
        <dbReference type="PROSITE-ProRule" id="PRU00472"/>
    </source>
</evidence>
<dbReference type="Pfam" id="PF01096">
    <property type="entry name" value="Zn_ribbon_TFIIS"/>
    <property type="match status" value="1"/>
</dbReference>
<comment type="caution">
    <text evidence="10">The sequence shown here is derived from an EMBL/GenBank/DDBJ whole genome shotgun (WGS) entry which is preliminary data.</text>
</comment>
<dbReference type="Gene3D" id="1.20.930.10">
    <property type="entry name" value="Conserved domain common to transcription factors TFIIS, elongin A, CRSP70"/>
    <property type="match status" value="1"/>
</dbReference>
<dbReference type="GO" id="GO:0003746">
    <property type="term" value="F:translation elongation factor activity"/>
    <property type="evidence" value="ECO:0007669"/>
    <property type="project" value="UniProtKB-KW"/>
</dbReference>
<evidence type="ECO:0000313" key="10">
    <source>
        <dbReference type="EMBL" id="KAJ3255853.1"/>
    </source>
</evidence>
<dbReference type="SUPFAM" id="SSF47676">
    <property type="entry name" value="Conserved domain common to transcription factors TFIIS, elongin A, CRSP70"/>
    <property type="match status" value="1"/>
</dbReference>
<dbReference type="Proteomes" id="UP001210925">
    <property type="component" value="Unassembled WGS sequence"/>
</dbReference>
<reference evidence="10" key="1">
    <citation type="submission" date="2020-05" db="EMBL/GenBank/DDBJ databases">
        <title>Phylogenomic resolution of chytrid fungi.</title>
        <authorList>
            <person name="Stajich J.E."/>
            <person name="Amses K."/>
            <person name="Simmons R."/>
            <person name="Seto K."/>
            <person name="Myers J."/>
            <person name="Bonds A."/>
            <person name="Quandt C.A."/>
            <person name="Barry K."/>
            <person name="Liu P."/>
            <person name="Grigoriev I."/>
            <person name="Longcore J.E."/>
            <person name="James T.Y."/>
        </authorList>
    </citation>
    <scope>NUCLEOTIDE SEQUENCE</scope>
    <source>
        <strain evidence="10">PLAUS21</strain>
    </source>
</reference>
<evidence type="ECO:0000259" key="9">
    <source>
        <dbReference type="PROSITE" id="PS51321"/>
    </source>
</evidence>
<dbReference type="GO" id="GO:0008270">
    <property type="term" value="F:zinc ion binding"/>
    <property type="evidence" value="ECO:0007669"/>
    <property type="project" value="UniProtKB-KW"/>
</dbReference>
<proteinExistence type="predicted"/>
<keyword evidence="1" id="KW-0479">Metal-binding</keyword>
<feature type="domain" description="TFIIS-type" evidence="7">
    <location>
        <begin position="216"/>
        <end position="268"/>
    </location>
</feature>
<dbReference type="Pfam" id="PF08711">
    <property type="entry name" value="Med26"/>
    <property type="match status" value="1"/>
</dbReference>
<dbReference type="PROSITE" id="PS51319">
    <property type="entry name" value="TFIIS_N"/>
    <property type="match status" value="1"/>
</dbReference>
<dbReference type="Gene3D" id="1.10.472.30">
    <property type="entry name" value="Transcription elongation factor S-II, central domain"/>
    <property type="match status" value="1"/>
</dbReference>
<evidence type="ECO:0000256" key="4">
    <source>
        <dbReference type="ARBA" id="ARBA00023242"/>
    </source>
</evidence>
<dbReference type="GO" id="GO:0003676">
    <property type="term" value="F:nucleic acid binding"/>
    <property type="evidence" value="ECO:0007669"/>
    <property type="project" value="InterPro"/>
</dbReference>
<keyword evidence="11" id="KW-1185">Reference proteome</keyword>
<dbReference type="InterPro" id="IPR035441">
    <property type="entry name" value="TFIIS/LEDGF_dom_sf"/>
</dbReference>
<dbReference type="SMART" id="SM00510">
    <property type="entry name" value="TFS2M"/>
    <property type="match status" value="1"/>
</dbReference>
<evidence type="ECO:0000259" key="8">
    <source>
        <dbReference type="PROSITE" id="PS51319"/>
    </source>
</evidence>
<evidence type="ECO:0000256" key="6">
    <source>
        <dbReference type="PROSITE-ProRule" id="PRU00649"/>
    </source>
</evidence>
<dbReference type="GO" id="GO:0031440">
    <property type="term" value="P:regulation of mRNA 3'-end processing"/>
    <property type="evidence" value="ECO:0007669"/>
    <property type="project" value="TreeGrafter"/>
</dbReference>
<dbReference type="SUPFAM" id="SSF57783">
    <property type="entry name" value="Zinc beta-ribbon"/>
    <property type="match status" value="1"/>
</dbReference>
<dbReference type="GO" id="GO:0005634">
    <property type="term" value="C:nucleus"/>
    <property type="evidence" value="ECO:0007669"/>
    <property type="project" value="UniProtKB-SubCell"/>
</dbReference>
<evidence type="ECO:0000313" key="11">
    <source>
        <dbReference type="Proteomes" id="UP001210925"/>
    </source>
</evidence>
<evidence type="ECO:0000256" key="3">
    <source>
        <dbReference type="ARBA" id="ARBA00022833"/>
    </source>
</evidence>